<proteinExistence type="predicted"/>
<comment type="caution">
    <text evidence="3">The sequence shown here is derived from an EMBL/GenBank/DDBJ whole genome shotgun (WGS) entry which is preliminary data.</text>
</comment>
<dbReference type="EMBL" id="JABENB010000001">
    <property type="protein sequence ID" value="NNG39370.1"/>
    <property type="molecule type" value="Genomic_DNA"/>
</dbReference>
<dbReference type="RefSeq" id="WP_171154062.1">
    <property type="nucleotide sequence ID" value="NZ_JABENB010000001.1"/>
</dbReference>
<accession>A0A849ALX5</accession>
<organism evidence="3 4">
    <name type="scientific">Flexivirga aerilata</name>
    <dbReference type="NCBI Taxonomy" id="1656889"/>
    <lineage>
        <taxon>Bacteria</taxon>
        <taxon>Bacillati</taxon>
        <taxon>Actinomycetota</taxon>
        <taxon>Actinomycetes</taxon>
        <taxon>Micrococcales</taxon>
        <taxon>Dermacoccaceae</taxon>
        <taxon>Flexivirga</taxon>
    </lineage>
</organism>
<protein>
    <recommendedName>
        <fullName evidence="2">Septum formation-related domain-containing protein</fullName>
    </recommendedName>
</protein>
<sequence length="305" mass="31269">MATGAAGAACLALAACGSDGGTVSVSAPSTTASTGPSAGSSASSGATTPGSSGSSAGSAAPSGSGASAEADFAPGQCYDNTVNWKLTPCDQKHKLEITQVVTNDQYADDVQKRSVLRTWTCNNALGGYLGDPAGYFSLVLAQPVPTSADPKNAGRIVCAAAVTKNDDSGYDQITYPIKNLLKDKGYVDYRICTPERPSQSDSPKIVPCTEPHAAETIGGYVIGQANTPYPGEAATDKISLDKCKALAKTYLGGVERKDVVAASNHSGPGPWGRGTTLTACFVESTNGKFVKPLKDMKNQPLSKFQ</sequence>
<evidence type="ECO:0000259" key="2">
    <source>
        <dbReference type="Pfam" id="PF13845"/>
    </source>
</evidence>
<name>A0A849ALX5_9MICO</name>
<feature type="region of interest" description="Disordered" evidence="1">
    <location>
        <begin position="18"/>
        <end position="67"/>
    </location>
</feature>
<evidence type="ECO:0000256" key="1">
    <source>
        <dbReference type="SAM" id="MobiDB-lite"/>
    </source>
</evidence>
<gene>
    <name evidence="3" type="ORF">HJ588_08785</name>
</gene>
<dbReference type="InterPro" id="IPR026004">
    <property type="entry name" value="Septum_form"/>
</dbReference>
<evidence type="ECO:0000313" key="4">
    <source>
        <dbReference type="Proteomes" id="UP000557772"/>
    </source>
</evidence>
<reference evidence="3 4" key="1">
    <citation type="submission" date="2020-05" db="EMBL/GenBank/DDBJ databases">
        <title>Flexivirga sp. ID2601S isolated from air conditioner.</title>
        <authorList>
            <person name="Kim D.H."/>
        </authorList>
    </citation>
    <scope>NUCLEOTIDE SEQUENCE [LARGE SCALE GENOMIC DNA]</scope>
    <source>
        <strain evidence="3 4">ID2601S</strain>
    </source>
</reference>
<dbReference type="Proteomes" id="UP000557772">
    <property type="component" value="Unassembled WGS sequence"/>
</dbReference>
<evidence type="ECO:0000313" key="3">
    <source>
        <dbReference type="EMBL" id="NNG39370.1"/>
    </source>
</evidence>
<feature type="domain" description="Septum formation-related" evidence="2">
    <location>
        <begin position="75"/>
        <end position="280"/>
    </location>
</feature>
<keyword evidence="4" id="KW-1185">Reference proteome</keyword>
<dbReference type="AlphaFoldDB" id="A0A849ALX5"/>
<dbReference type="Pfam" id="PF13845">
    <property type="entry name" value="Septum_form"/>
    <property type="match status" value="1"/>
</dbReference>